<keyword evidence="1" id="KW-0808">Transferase</keyword>
<protein>
    <submittedName>
        <fullName evidence="1">Class-III aminotransferase domain protein</fullName>
    </submittedName>
</protein>
<dbReference type="AlphaFoldDB" id="A0A328TPR2"/>
<evidence type="ECO:0000313" key="1">
    <source>
        <dbReference type="EMBL" id="RAP71071.1"/>
    </source>
</evidence>
<dbReference type="Proteomes" id="UP000244334">
    <property type="component" value="Unassembled WGS sequence"/>
</dbReference>
<reference evidence="1" key="1">
    <citation type="submission" date="2018-04" db="EMBL/GenBank/DDBJ databases">
        <title>Genomes of the Obligate Erwinia dacicola and Facultative Enterobacter sp. OLF Endosymbionts of the Olive Fruit fly, Bactrocera oleae.</title>
        <authorList>
            <person name="Estes A.M."/>
            <person name="Hearn D.J."/>
            <person name="Agarwal S."/>
            <person name="Pierson E.A."/>
            <person name="Dunning-Hotopp J.C."/>
        </authorList>
    </citation>
    <scope>NUCLEOTIDE SEQUENCE [LARGE SCALE GENOMIC DNA]</scope>
    <source>
        <strain evidence="1">Oroville</strain>
    </source>
</reference>
<dbReference type="GO" id="GO:0008483">
    <property type="term" value="F:transaminase activity"/>
    <property type="evidence" value="ECO:0007669"/>
    <property type="project" value="UniProtKB-KW"/>
</dbReference>
<name>A0A328TPR2_9GAMM</name>
<gene>
    <name evidence="1" type="ORF">ACZ87_02116</name>
</gene>
<proteinExistence type="predicted"/>
<accession>A0A328TPR2</accession>
<dbReference type="EMBL" id="LJAM02000206">
    <property type="protein sequence ID" value="RAP71071.1"/>
    <property type="molecule type" value="Genomic_DNA"/>
</dbReference>
<keyword evidence="1" id="KW-0032">Aminotransferase</keyword>
<sequence>MALTILPNLHHVPRFYPVYQQMLQLNTHTSYLHEAILDYCEQLLATAPAGIDRAMYM</sequence>
<keyword evidence="2" id="KW-1185">Reference proteome</keyword>
<organism evidence="1 2">
    <name type="scientific">Candidatus Erwinia dacicola</name>
    <dbReference type="NCBI Taxonomy" id="252393"/>
    <lineage>
        <taxon>Bacteria</taxon>
        <taxon>Pseudomonadati</taxon>
        <taxon>Pseudomonadota</taxon>
        <taxon>Gammaproteobacteria</taxon>
        <taxon>Enterobacterales</taxon>
        <taxon>Erwiniaceae</taxon>
        <taxon>Erwinia</taxon>
    </lineage>
</organism>
<comment type="caution">
    <text evidence="1">The sequence shown here is derived from an EMBL/GenBank/DDBJ whole genome shotgun (WGS) entry which is preliminary data.</text>
</comment>
<evidence type="ECO:0000313" key="2">
    <source>
        <dbReference type="Proteomes" id="UP000244334"/>
    </source>
</evidence>